<evidence type="ECO:0000313" key="1">
    <source>
        <dbReference type="EMBL" id="GBO28682.1"/>
    </source>
</evidence>
<protein>
    <submittedName>
        <fullName evidence="1">Uncharacterized protein</fullName>
    </submittedName>
</protein>
<sequence>MMKPYCVVPTKLYCVTATKPYCACHDETILPVAMTKPYLRQVPMKPLCRQRRRPCVAMIETIPASPAMTEPCYFRVAASKPHCVAMTKPIPVSPMKPYCVVMTVHTRVAHDETIPVADDNEYHSLQYGFVMATQYGFVMATQYGFVMATQHSAGTHRIRRGL</sequence>
<proteinExistence type="predicted"/>
<accession>A0A4Y2VVE0</accession>
<dbReference type="EMBL" id="BGPR01051774">
    <property type="protein sequence ID" value="GBO28682.1"/>
    <property type="molecule type" value="Genomic_DNA"/>
</dbReference>
<comment type="caution">
    <text evidence="1">The sequence shown here is derived from an EMBL/GenBank/DDBJ whole genome shotgun (WGS) entry which is preliminary data.</text>
</comment>
<dbReference type="AlphaFoldDB" id="A0A4Y2VVE0"/>
<keyword evidence="2" id="KW-1185">Reference proteome</keyword>
<evidence type="ECO:0000313" key="2">
    <source>
        <dbReference type="Proteomes" id="UP000499080"/>
    </source>
</evidence>
<reference evidence="1 2" key="1">
    <citation type="journal article" date="2019" name="Sci. Rep.">
        <title>Orb-weaving spider Araneus ventricosus genome elucidates the spidroin gene catalogue.</title>
        <authorList>
            <person name="Kono N."/>
            <person name="Nakamura H."/>
            <person name="Ohtoshi R."/>
            <person name="Moran D.A.P."/>
            <person name="Shinohara A."/>
            <person name="Yoshida Y."/>
            <person name="Fujiwara M."/>
            <person name="Mori M."/>
            <person name="Tomita M."/>
            <person name="Arakawa K."/>
        </authorList>
    </citation>
    <scope>NUCLEOTIDE SEQUENCE [LARGE SCALE GENOMIC DNA]</scope>
</reference>
<organism evidence="1 2">
    <name type="scientific">Araneus ventricosus</name>
    <name type="common">Orbweaver spider</name>
    <name type="synonym">Epeira ventricosa</name>
    <dbReference type="NCBI Taxonomy" id="182803"/>
    <lineage>
        <taxon>Eukaryota</taxon>
        <taxon>Metazoa</taxon>
        <taxon>Ecdysozoa</taxon>
        <taxon>Arthropoda</taxon>
        <taxon>Chelicerata</taxon>
        <taxon>Arachnida</taxon>
        <taxon>Araneae</taxon>
        <taxon>Araneomorphae</taxon>
        <taxon>Entelegynae</taxon>
        <taxon>Araneoidea</taxon>
        <taxon>Araneidae</taxon>
        <taxon>Araneus</taxon>
    </lineage>
</organism>
<dbReference type="Proteomes" id="UP000499080">
    <property type="component" value="Unassembled WGS sequence"/>
</dbReference>
<gene>
    <name evidence="1" type="ORF">AVEN_105825_1</name>
</gene>
<name>A0A4Y2VVE0_ARAVE</name>